<organism evidence="3 4">
    <name type="scientific">Paenibacillus herberti</name>
    <dbReference type="NCBI Taxonomy" id="1619309"/>
    <lineage>
        <taxon>Bacteria</taxon>
        <taxon>Bacillati</taxon>
        <taxon>Bacillota</taxon>
        <taxon>Bacilli</taxon>
        <taxon>Bacillales</taxon>
        <taxon>Paenibacillaceae</taxon>
        <taxon>Paenibacillus</taxon>
    </lineage>
</organism>
<name>A0A229NZN4_9BACL</name>
<dbReference type="Pfam" id="PF19701">
    <property type="entry name" value="DUF6199"/>
    <property type="match status" value="1"/>
</dbReference>
<comment type="caution">
    <text evidence="3">The sequence shown here is derived from an EMBL/GenBank/DDBJ whole genome shotgun (WGS) entry which is preliminary data.</text>
</comment>
<accession>A0A229NZN4</accession>
<keyword evidence="1" id="KW-0472">Membrane</keyword>
<dbReference type="EMBL" id="NMUQ01000001">
    <property type="protein sequence ID" value="OXM15496.1"/>
    <property type="molecule type" value="Genomic_DNA"/>
</dbReference>
<reference evidence="3 4" key="1">
    <citation type="submission" date="2017-07" db="EMBL/GenBank/DDBJ databases">
        <title>Paenibacillus herberti R33 genome sequencing and assembly.</title>
        <authorList>
            <person name="Su W."/>
        </authorList>
    </citation>
    <scope>NUCLEOTIDE SEQUENCE [LARGE SCALE GENOMIC DNA]</scope>
    <source>
        <strain evidence="3 4">R33</strain>
    </source>
</reference>
<protein>
    <recommendedName>
        <fullName evidence="2">DUF6199 domain-containing protein</fullName>
    </recommendedName>
</protein>
<keyword evidence="1" id="KW-1133">Transmembrane helix</keyword>
<dbReference type="AlphaFoldDB" id="A0A229NZN4"/>
<dbReference type="OrthoDB" id="2575528at2"/>
<dbReference type="InterPro" id="IPR045679">
    <property type="entry name" value="DUF6199"/>
</dbReference>
<proteinExistence type="predicted"/>
<dbReference type="Proteomes" id="UP000215145">
    <property type="component" value="Unassembled WGS sequence"/>
</dbReference>
<evidence type="ECO:0000313" key="3">
    <source>
        <dbReference type="EMBL" id="OXM15496.1"/>
    </source>
</evidence>
<keyword evidence="1" id="KW-0812">Transmembrane</keyword>
<feature type="transmembrane region" description="Helical" evidence="1">
    <location>
        <begin position="181"/>
        <end position="201"/>
    </location>
</feature>
<evidence type="ECO:0000256" key="1">
    <source>
        <dbReference type="SAM" id="Phobius"/>
    </source>
</evidence>
<sequence length="209" mass="24178">MEEDTYKLAAENGDQRRYTSTFGPAIVVSGSGSERIITLDGKIQVKIVDSPEGIRKPPKMLDRLFLIDYPGDIRFRVELTNDQTLIYDSNGKLYFVFVTAYTNGQPDPSLPVWNRFPPYALIKAAYPELHERRGQPLHFILGLLVLVFGWCEFRYERFQHLSYWLSLRWVGTDNPEPNDTHFFLCKIGGIFMMLFSVYLFFKSFGLSPV</sequence>
<evidence type="ECO:0000259" key="2">
    <source>
        <dbReference type="Pfam" id="PF19701"/>
    </source>
</evidence>
<feature type="domain" description="DUF6199" evidence="2">
    <location>
        <begin position="141"/>
        <end position="201"/>
    </location>
</feature>
<gene>
    <name evidence="3" type="ORF">CGZ75_01790</name>
</gene>
<evidence type="ECO:0000313" key="4">
    <source>
        <dbReference type="Proteomes" id="UP000215145"/>
    </source>
</evidence>
<keyword evidence="4" id="KW-1185">Reference proteome</keyword>
<dbReference type="RefSeq" id="WP_089522592.1">
    <property type="nucleotide sequence ID" value="NZ_NMUQ01000001.1"/>
</dbReference>